<sequence>MKVRDLPISYVAILLDVAENFGASKSELLNLAGMDEATLENPEARCPEETFRVLLNSAIQKTGKHSLTLHFGQQLTLTSHGVFGYAVMSCRNIQQVIDILTKYYRLLLNNVSLIVKTEDDRISIEFHPARTRPEDCRHDTELFFAGLLSSIKHLLHIERVDAEVELEYPAPDYREDYQTILDCPVHFDQKISRIGFPIALMDEKPEYANPAMLKLYEQQCEELLSRMQSSEGLRVKVREYLVSAKQQFPSLEQAASHFYMSPRTFRRRLSDENVSFQKILDEVRRELAETYLRNPAISVNHTADLLGFHDVSNFRRAFIRWSDGISPSEFKKQHAHH</sequence>
<gene>
    <name evidence="5" type="ORF">G8770_06545</name>
</gene>
<proteinExistence type="predicted"/>
<dbReference type="SUPFAM" id="SSF46689">
    <property type="entry name" value="Homeodomain-like"/>
    <property type="match status" value="1"/>
</dbReference>
<dbReference type="PANTHER" id="PTHR47894:SF1">
    <property type="entry name" value="HTH-TYPE TRANSCRIPTIONAL REGULATOR VQSM"/>
    <property type="match status" value="1"/>
</dbReference>
<dbReference type="RefSeq" id="WP_167183532.1">
    <property type="nucleotide sequence ID" value="NZ_JAAONZ010000003.1"/>
</dbReference>
<evidence type="ECO:0000256" key="3">
    <source>
        <dbReference type="ARBA" id="ARBA00023163"/>
    </source>
</evidence>
<dbReference type="InterPro" id="IPR009057">
    <property type="entry name" value="Homeodomain-like_sf"/>
</dbReference>
<evidence type="ECO:0000259" key="4">
    <source>
        <dbReference type="PROSITE" id="PS01124"/>
    </source>
</evidence>
<reference evidence="5" key="1">
    <citation type="submission" date="2020-03" db="EMBL/GenBank/DDBJ databases">
        <authorList>
            <person name="Guo F."/>
        </authorList>
    </citation>
    <scope>NUCLEOTIDE SEQUENCE</scope>
    <source>
        <strain evidence="5">JCM 30134</strain>
    </source>
</reference>
<name>A0A9E5JUM3_9GAMM</name>
<keyword evidence="2" id="KW-0238">DNA-binding</keyword>
<dbReference type="Proteomes" id="UP000787472">
    <property type="component" value="Unassembled WGS sequence"/>
</dbReference>
<evidence type="ECO:0000313" key="6">
    <source>
        <dbReference type="Proteomes" id="UP000787472"/>
    </source>
</evidence>
<accession>A0A9E5JUM3</accession>
<dbReference type="GO" id="GO:0005829">
    <property type="term" value="C:cytosol"/>
    <property type="evidence" value="ECO:0007669"/>
    <property type="project" value="TreeGrafter"/>
</dbReference>
<dbReference type="InterPro" id="IPR018060">
    <property type="entry name" value="HTH_AraC"/>
</dbReference>
<keyword evidence="6" id="KW-1185">Reference proteome</keyword>
<dbReference type="Pfam" id="PF12833">
    <property type="entry name" value="HTH_18"/>
    <property type="match status" value="1"/>
</dbReference>
<dbReference type="PROSITE" id="PS01124">
    <property type="entry name" value="HTH_ARAC_FAMILY_2"/>
    <property type="match status" value="1"/>
</dbReference>
<dbReference type="AlphaFoldDB" id="A0A9E5JUM3"/>
<dbReference type="PANTHER" id="PTHR47894">
    <property type="entry name" value="HTH-TYPE TRANSCRIPTIONAL REGULATOR GADX"/>
    <property type="match status" value="1"/>
</dbReference>
<dbReference type="InterPro" id="IPR032687">
    <property type="entry name" value="AraC-type_N"/>
</dbReference>
<dbReference type="EMBL" id="JAAONZ010000003">
    <property type="protein sequence ID" value="NHO65200.1"/>
    <property type="molecule type" value="Genomic_DNA"/>
</dbReference>
<keyword evidence="3" id="KW-0804">Transcription</keyword>
<comment type="caution">
    <text evidence="5">The sequence shown here is derived from an EMBL/GenBank/DDBJ whole genome shotgun (WGS) entry which is preliminary data.</text>
</comment>
<dbReference type="SMART" id="SM00342">
    <property type="entry name" value="HTH_ARAC"/>
    <property type="match status" value="1"/>
</dbReference>
<dbReference type="Gene3D" id="1.10.10.60">
    <property type="entry name" value="Homeodomain-like"/>
    <property type="match status" value="1"/>
</dbReference>
<dbReference type="GO" id="GO:0000976">
    <property type="term" value="F:transcription cis-regulatory region binding"/>
    <property type="evidence" value="ECO:0007669"/>
    <property type="project" value="TreeGrafter"/>
</dbReference>
<evidence type="ECO:0000256" key="1">
    <source>
        <dbReference type="ARBA" id="ARBA00023015"/>
    </source>
</evidence>
<evidence type="ECO:0000256" key="2">
    <source>
        <dbReference type="ARBA" id="ARBA00023125"/>
    </source>
</evidence>
<dbReference type="GO" id="GO:0003700">
    <property type="term" value="F:DNA-binding transcription factor activity"/>
    <property type="evidence" value="ECO:0007669"/>
    <property type="project" value="InterPro"/>
</dbReference>
<protein>
    <submittedName>
        <fullName evidence="5">AraC family transcriptional regulator</fullName>
    </submittedName>
</protein>
<keyword evidence="1" id="KW-0805">Transcription regulation</keyword>
<evidence type="ECO:0000313" key="5">
    <source>
        <dbReference type="EMBL" id="NHO65200.1"/>
    </source>
</evidence>
<organism evidence="5 6">
    <name type="scientific">Pseudomaricurvus hydrocarbonicus</name>
    <dbReference type="NCBI Taxonomy" id="1470433"/>
    <lineage>
        <taxon>Bacteria</taxon>
        <taxon>Pseudomonadati</taxon>
        <taxon>Pseudomonadota</taxon>
        <taxon>Gammaproteobacteria</taxon>
        <taxon>Cellvibrionales</taxon>
        <taxon>Cellvibrionaceae</taxon>
        <taxon>Pseudomaricurvus</taxon>
    </lineage>
</organism>
<feature type="domain" description="HTH araC/xylS-type" evidence="4">
    <location>
        <begin position="235"/>
        <end position="333"/>
    </location>
</feature>
<dbReference type="Pfam" id="PF12625">
    <property type="entry name" value="Arabinose_bd"/>
    <property type="match status" value="1"/>
</dbReference>